<evidence type="ECO:0000256" key="1">
    <source>
        <dbReference type="SAM" id="MobiDB-lite"/>
    </source>
</evidence>
<name>A0A6A6PBU2_9PEZI</name>
<keyword evidence="3" id="KW-1185">Reference proteome</keyword>
<reference evidence="2" key="1">
    <citation type="journal article" date="2020" name="Stud. Mycol.">
        <title>101 Dothideomycetes genomes: a test case for predicting lifestyles and emergence of pathogens.</title>
        <authorList>
            <person name="Haridas S."/>
            <person name="Albert R."/>
            <person name="Binder M."/>
            <person name="Bloem J."/>
            <person name="Labutti K."/>
            <person name="Salamov A."/>
            <person name="Andreopoulos B."/>
            <person name="Baker S."/>
            <person name="Barry K."/>
            <person name="Bills G."/>
            <person name="Bluhm B."/>
            <person name="Cannon C."/>
            <person name="Castanera R."/>
            <person name="Culley D."/>
            <person name="Daum C."/>
            <person name="Ezra D."/>
            <person name="Gonzalez J."/>
            <person name="Henrissat B."/>
            <person name="Kuo A."/>
            <person name="Liang C."/>
            <person name="Lipzen A."/>
            <person name="Lutzoni F."/>
            <person name="Magnuson J."/>
            <person name="Mondo S."/>
            <person name="Nolan M."/>
            <person name="Ohm R."/>
            <person name="Pangilinan J."/>
            <person name="Park H.-J."/>
            <person name="Ramirez L."/>
            <person name="Alfaro M."/>
            <person name="Sun H."/>
            <person name="Tritt A."/>
            <person name="Yoshinaga Y."/>
            <person name="Zwiers L.-H."/>
            <person name="Turgeon B."/>
            <person name="Goodwin S."/>
            <person name="Spatafora J."/>
            <person name="Crous P."/>
            <person name="Grigoriev I."/>
        </authorList>
    </citation>
    <scope>NUCLEOTIDE SEQUENCE</scope>
    <source>
        <strain evidence="2">ATCC 16933</strain>
    </source>
</reference>
<feature type="region of interest" description="Disordered" evidence="1">
    <location>
        <begin position="25"/>
        <end position="49"/>
    </location>
</feature>
<dbReference type="Proteomes" id="UP000799766">
    <property type="component" value="Unassembled WGS sequence"/>
</dbReference>
<feature type="region of interest" description="Disordered" evidence="1">
    <location>
        <begin position="140"/>
        <end position="166"/>
    </location>
</feature>
<dbReference type="EMBL" id="MU001671">
    <property type="protein sequence ID" value="KAF2461435.1"/>
    <property type="molecule type" value="Genomic_DNA"/>
</dbReference>
<organism evidence="2 3">
    <name type="scientific">Lineolata rhizophorae</name>
    <dbReference type="NCBI Taxonomy" id="578093"/>
    <lineage>
        <taxon>Eukaryota</taxon>
        <taxon>Fungi</taxon>
        <taxon>Dikarya</taxon>
        <taxon>Ascomycota</taxon>
        <taxon>Pezizomycotina</taxon>
        <taxon>Dothideomycetes</taxon>
        <taxon>Dothideomycetes incertae sedis</taxon>
        <taxon>Lineolatales</taxon>
        <taxon>Lineolataceae</taxon>
        <taxon>Lineolata</taxon>
    </lineage>
</organism>
<gene>
    <name evidence="2" type="ORF">BDY21DRAFT_86383</name>
</gene>
<evidence type="ECO:0000313" key="2">
    <source>
        <dbReference type="EMBL" id="KAF2461435.1"/>
    </source>
</evidence>
<protein>
    <submittedName>
        <fullName evidence="2">Uncharacterized protein</fullName>
    </submittedName>
</protein>
<dbReference type="AlphaFoldDB" id="A0A6A6PBU2"/>
<proteinExistence type="predicted"/>
<evidence type="ECO:0000313" key="3">
    <source>
        <dbReference type="Proteomes" id="UP000799766"/>
    </source>
</evidence>
<accession>A0A6A6PBU2</accession>
<sequence>MFSGCSRVVQVDVAGWRGWVDADGRQSCQSQGAQNPPPRRDSPYLASSLRPPRRAIPAAAAAFWGPRAARPPFPMRWFANCVLVRSEVRLGLAFLHHHRPPPPRIAVTPPLSFSPLPLAASRRRPSARCPFTRLCVSASPLRNSSNGRPGRRTDGSSSQEGQAPPEPKEVLLRIAARTSRAHQLPNGVRASAQPLSSLHHPANRERIVVPASSRLRVTIAVCSREEESKKGLG</sequence>